<feature type="repeat" description="PPR" evidence="3">
    <location>
        <begin position="678"/>
        <end position="712"/>
    </location>
</feature>
<dbReference type="PANTHER" id="PTHR47926:SF386">
    <property type="entry name" value="PENTATRICOPEPTIDE REPEAT-CONTAINING PROTEIN"/>
    <property type="match status" value="1"/>
</dbReference>
<dbReference type="FunFam" id="1.25.40.10:FF:000393">
    <property type="entry name" value="Pentatricopeptide repeat-containing protein At1g20230"/>
    <property type="match status" value="1"/>
</dbReference>
<feature type="repeat" description="PPR" evidence="3">
    <location>
        <begin position="405"/>
        <end position="435"/>
    </location>
</feature>
<dbReference type="InterPro" id="IPR046848">
    <property type="entry name" value="E_motif"/>
</dbReference>
<feature type="compositionally biased region" description="Low complexity" evidence="4">
    <location>
        <begin position="1"/>
        <end position="12"/>
    </location>
</feature>
<evidence type="ECO:0000256" key="2">
    <source>
        <dbReference type="ARBA" id="ARBA00022946"/>
    </source>
</evidence>
<evidence type="ECO:0000313" key="6">
    <source>
        <dbReference type="RefSeq" id="XP_020095107.1"/>
    </source>
</evidence>
<feature type="region of interest" description="Disordered" evidence="4">
    <location>
        <begin position="1"/>
        <end position="52"/>
    </location>
</feature>
<feature type="repeat" description="PPR" evidence="3">
    <location>
        <begin position="233"/>
        <end position="263"/>
    </location>
</feature>
<dbReference type="Pfam" id="PF01535">
    <property type="entry name" value="PPR"/>
    <property type="match status" value="5"/>
</dbReference>
<sequence length="864" mass="95803">MWAAATSTTSSTLSPPIHSPHVPRHFRTCKAPPHSTVEPPPTPSSPAPSKPSLFARETRAQTPPPPHLHGLASDVDSCGCPFLARQIHARVLKRGFFGARAFLEARLLAAYARLSRLDLARHLFDAMPQRTIYAWLALVTAFADRGLFGEALLLFRALLAEAAELEFFVFPVVFKACGGGLGSVELGEELHGFVIKKGFCSNLYVGNALIDMYGKCGFVSEATKVFDRMLVRDCVSWNSIISGCASNGLVFQAMEFLERMRRSTDVKPNLVSWSAAIGGFSQNEYDEEAIDLLGQMIKSGISPNAQTLASVLPVCGRLELLDVGKEIHGYIVRNGLASNSYIINGLIDVYRRCGNMITAKELFLRFSVRNLVSYNTMIVGYCENGELELAKELFDRMELDGVKRDNISWNSMISGLVDNERFDEALNMFRYMQMVEGIEADSFNLGSILAACAALGALRQGKEIHSYAIARGLHVNPFVGAALVEMYSQCNDLSGANLAFDCIVDKNTVTWNVLISAYAQAGNLNYSLELLSMMRESGFDPNIYTWNGLIAGCMENGQNEFGLQIFGELLSENLRPDIYTIGMIIPICSRSVSLDRGKQVHAYSIRCGYDSDVHIGSALVDLYSKCGVIKLGIFTFDRILRHNLVSYNTMLVGYSMHGLREETLSLFNQLIENRIKPDAITFLSVLSSCVHGGVVEEGQFYFNLMKFYGIKPDLKHYTCMVDLYSRSGRLNEAYDLIQNMPMKPDSVVWGSLLSGCVTHCNTELGEIVANRLIELEGDNVANYVLLANLYAIAGKRDELVRTRRTIKDKGMRKSPGCSWIEVRDKVHVFLAGDKSHNQVDEIYSILDTLSSHMRKRSDIVGIAQ</sequence>
<proteinExistence type="predicted"/>
<feature type="repeat" description="PPR" evidence="3">
    <location>
        <begin position="269"/>
        <end position="303"/>
    </location>
</feature>
<accession>A0A6P5FHN1</accession>
<keyword evidence="5" id="KW-1185">Reference proteome</keyword>
<dbReference type="Gene3D" id="1.25.40.10">
    <property type="entry name" value="Tetratricopeptide repeat domain"/>
    <property type="match status" value="6"/>
</dbReference>
<dbReference type="PANTHER" id="PTHR47926">
    <property type="entry name" value="PENTATRICOPEPTIDE REPEAT-CONTAINING PROTEIN"/>
    <property type="match status" value="1"/>
</dbReference>
<feature type="repeat" description="PPR" evidence="3">
    <location>
        <begin position="713"/>
        <end position="743"/>
    </location>
</feature>
<protein>
    <submittedName>
        <fullName evidence="6">Pentatricopeptide repeat-containing protein At2g13600-like</fullName>
    </submittedName>
</protein>
<dbReference type="GO" id="GO:0003723">
    <property type="term" value="F:RNA binding"/>
    <property type="evidence" value="ECO:0007669"/>
    <property type="project" value="InterPro"/>
</dbReference>
<dbReference type="FunFam" id="1.25.40.10:FF:000344">
    <property type="entry name" value="Pentatricopeptide repeat-containing protein"/>
    <property type="match status" value="1"/>
</dbReference>
<dbReference type="RefSeq" id="XP_020095107.1">
    <property type="nucleotide sequence ID" value="XM_020239518.1"/>
</dbReference>
<dbReference type="GO" id="GO:0009451">
    <property type="term" value="P:RNA modification"/>
    <property type="evidence" value="ECO:0007669"/>
    <property type="project" value="InterPro"/>
</dbReference>
<keyword evidence="1" id="KW-0677">Repeat</keyword>
<feature type="repeat" description="PPR" evidence="3">
    <location>
        <begin position="202"/>
        <end position="232"/>
    </location>
</feature>
<dbReference type="InterPro" id="IPR002885">
    <property type="entry name" value="PPR_rpt"/>
</dbReference>
<dbReference type="Gramene" id="Aco008929.1.mrna1">
    <property type="protein sequence ID" value="Aco008929.1.mrna1.cds1"/>
    <property type="gene ID" value="Aco008929.1.path1"/>
</dbReference>
<reference evidence="5" key="1">
    <citation type="journal article" date="2015" name="Nat. Genet.">
        <title>The pineapple genome and the evolution of CAM photosynthesis.</title>
        <authorList>
            <person name="Ming R."/>
            <person name="VanBuren R."/>
            <person name="Wai C.M."/>
            <person name="Tang H."/>
            <person name="Schatz M.C."/>
            <person name="Bowers J.E."/>
            <person name="Lyons E."/>
            <person name="Wang M.L."/>
            <person name="Chen J."/>
            <person name="Biggers E."/>
            <person name="Zhang J."/>
            <person name="Huang L."/>
            <person name="Zhang L."/>
            <person name="Miao W."/>
            <person name="Zhang J."/>
            <person name="Ye Z."/>
            <person name="Miao C."/>
            <person name="Lin Z."/>
            <person name="Wang H."/>
            <person name="Zhou H."/>
            <person name="Yim W.C."/>
            <person name="Priest H.D."/>
            <person name="Zheng C."/>
            <person name="Woodhouse M."/>
            <person name="Edger P.P."/>
            <person name="Guyot R."/>
            <person name="Guo H.B."/>
            <person name="Guo H."/>
            <person name="Zheng G."/>
            <person name="Singh R."/>
            <person name="Sharma A."/>
            <person name="Min X."/>
            <person name="Zheng Y."/>
            <person name="Lee H."/>
            <person name="Gurtowski J."/>
            <person name="Sedlazeck F.J."/>
            <person name="Harkess A."/>
            <person name="McKain M.R."/>
            <person name="Liao Z."/>
            <person name="Fang J."/>
            <person name="Liu J."/>
            <person name="Zhang X."/>
            <person name="Zhang Q."/>
            <person name="Hu W."/>
            <person name="Qin Y."/>
            <person name="Wang K."/>
            <person name="Chen L.Y."/>
            <person name="Shirley N."/>
            <person name="Lin Y.R."/>
            <person name="Liu L.Y."/>
            <person name="Hernandez A.G."/>
            <person name="Wright C.L."/>
            <person name="Bulone V."/>
            <person name="Tuskan G.A."/>
            <person name="Heath K."/>
            <person name="Zee F."/>
            <person name="Moore P.H."/>
            <person name="Sunkar R."/>
            <person name="Leebens-Mack J.H."/>
            <person name="Mockler T."/>
            <person name="Bennetzen J.L."/>
            <person name="Freeling M."/>
            <person name="Sankoff D."/>
            <person name="Paterson A.H."/>
            <person name="Zhu X."/>
            <person name="Yang X."/>
            <person name="Smith J.A."/>
            <person name="Cushman J.C."/>
            <person name="Paull R.E."/>
            <person name="Yu Q."/>
        </authorList>
    </citation>
    <scope>NUCLEOTIDE SEQUENCE [LARGE SCALE GENOMIC DNA]</scope>
    <source>
        <strain evidence="5">cv. F153</strain>
    </source>
</reference>
<dbReference type="Proteomes" id="UP000515123">
    <property type="component" value="Linkage group 9"/>
</dbReference>
<dbReference type="Pfam" id="PF20431">
    <property type="entry name" value="E_motif"/>
    <property type="match status" value="1"/>
</dbReference>
<evidence type="ECO:0000256" key="4">
    <source>
        <dbReference type="SAM" id="MobiDB-lite"/>
    </source>
</evidence>
<reference evidence="6" key="2">
    <citation type="submission" date="2025-08" db="UniProtKB">
        <authorList>
            <consortium name="RefSeq"/>
        </authorList>
    </citation>
    <scope>IDENTIFICATION</scope>
    <source>
        <tissue evidence="6">Leaf</tissue>
    </source>
</reference>
<feature type="repeat" description="PPR" evidence="3">
    <location>
        <begin position="507"/>
        <end position="541"/>
    </location>
</feature>
<feature type="repeat" description="PPR" evidence="3">
    <location>
        <begin position="643"/>
        <end position="677"/>
    </location>
</feature>
<dbReference type="PROSITE" id="PS51375">
    <property type="entry name" value="PPR"/>
    <property type="match status" value="10"/>
</dbReference>
<dbReference type="InterPro" id="IPR046960">
    <property type="entry name" value="PPR_At4g14850-like_plant"/>
</dbReference>
<evidence type="ECO:0000313" key="5">
    <source>
        <dbReference type="Proteomes" id="UP000515123"/>
    </source>
</evidence>
<dbReference type="FunFam" id="1.25.40.10:FF:000366">
    <property type="entry name" value="Pentatricopeptide (PPR) repeat-containing protein"/>
    <property type="match status" value="1"/>
</dbReference>
<dbReference type="Pfam" id="PF13041">
    <property type="entry name" value="PPR_2"/>
    <property type="match status" value="3"/>
</dbReference>
<dbReference type="AlphaFoldDB" id="A0A6P5FHN1"/>
<dbReference type="NCBIfam" id="TIGR00756">
    <property type="entry name" value="PPR"/>
    <property type="match status" value="7"/>
</dbReference>
<organism evidence="5 6">
    <name type="scientific">Ananas comosus</name>
    <name type="common">Pineapple</name>
    <name type="synonym">Ananas ananas</name>
    <dbReference type="NCBI Taxonomy" id="4615"/>
    <lineage>
        <taxon>Eukaryota</taxon>
        <taxon>Viridiplantae</taxon>
        <taxon>Streptophyta</taxon>
        <taxon>Embryophyta</taxon>
        <taxon>Tracheophyta</taxon>
        <taxon>Spermatophyta</taxon>
        <taxon>Magnoliopsida</taxon>
        <taxon>Liliopsida</taxon>
        <taxon>Poales</taxon>
        <taxon>Bromeliaceae</taxon>
        <taxon>Bromelioideae</taxon>
        <taxon>Ananas</taxon>
    </lineage>
</organism>
<feature type="compositionally biased region" description="Pro residues" evidence="4">
    <location>
        <begin position="38"/>
        <end position="49"/>
    </location>
</feature>
<feature type="repeat" description="PPR" evidence="3">
    <location>
        <begin position="370"/>
        <end position="404"/>
    </location>
</feature>
<feature type="repeat" description="PPR" evidence="3">
    <location>
        <begin position="542"/>
        <end position="576"/>
    </location>
</feature>
<evidence type="ECO:0000256" key="1">
    <source>
        <dbReference type="ARBA" id="ARBA00022737"/>
    </source>
</evidence>
<evidence type="ECO:0000256" key="3">
    <source>
        <dbReference type="PROSITE-ProRule" id="PRU00708"/>
    </source>
</evidence>
<dbReference type="InterPro" id="IPR011990">
    <property type="entry name" value="TPR-like_helical_dom_sf"/>
</dbReference>
<dbReference type="FunFam" id="1.25.40.10:FF:000031">
    <property type="entry name" value="Pentatricopeptide repeat-containing protein mitochondrial"/>
    <property type="match status" value="1"/>
</dbReference>
<keyword evidence="2" id="KW-0809">Transit peptide</keyword>
<gene>
    <name evidence="6" type="primary">LOC109714812</name>
</gene>
<dbReference type="OrthoDB" id="185373at2759"/>
<dbReference type="GeneID" id="109714812"/>
<name>A0A6P5FHN1_ANACO</name>